<organism evidence="1 2">
    <name type="scientific">Letharia lupina</name>
    <dbReference type="NCBI Taxonomy" id="560253"/>
    <lineage>
        <taxon>Eukaryota</taxon>
        <taxon>Fungi</taxon>
        <taxon>Dikarya</taxon>
        <taxon>Ascomycota</taxon>
        <taxon>Pezizomycotina</taxon>
        <taxon>Lecanoromycetes</taxon>
        <taxon>OSLEUM clade</taxon>
        <taxon>Lecanoromycetidae</taxon>
        <taxon>Lecanorales</taxon>
        <taxon>Lecanorineae</taxon>
        <taxon>Parmeliaceae</taxon>
        <taxon>Letharia</taxon>
    </lineage>
</organism>
<dbReference type="PANTHER" id="PTHR42085:SF2">
    <property type="entry name" value="F-BOX DOMAIN-CONTAINING PROTEIN"/>
    <property type="match status" value="1"/>
</dbReference>
<accession>A0A8H6FDV2</accession>
<name>A0A8H6FDV2_9LECA</name>
<evidence type="ECO:0000313" key="1">
    <source>
        <dbReference type="EMBL" id="KAF6224239.1"/>
    </source>
</evidence>
<keyword evidence="2" id="KW-1185">Reference proteome</keyword>
<dbReference type="PANTHER" id="PTHR42085">
    <property type="entry name" value="F-BOX DOMAIN-CONTAINING PROTEIN"/>
    <property type="match status" value="1"/>
</dbReference>
<dbReference type="EMBL" id="JACCJB010000009">
    <property type="protein sequence ID" value="KAF6224239.1"/>
    <property type="molecule type" value="Genomic_DNA"/>
</dbReference>
<protein>
    <recommendedName>
        <fullName evidence="3">F-box domain-containing protein</fullName>
    </recommendedName>
</protein>
<proteinExistence type="predicted"/>
<gene>
    <name evidence="1" type="ORF">HO133_010814</name>
</gene>
<sequence length="239" mass="27620">MSISTTLLTLPLEIRHQIYSYMLLNENIIDMIAANVTRPQEYGLFLACRQLHFEAFDYYYNANTFQLSLCDPTYSPSEYLHGDRILVERLGSMRNLHVEIGPMERKDVGNTSQDVYVLRYEREQRWRRFVKQLADVHEGQAGWLLRSLVIVARYTPRVPIQTGCLNDQPVRPPTHPSVFEKRIAALAQLVKLLEDKVGNLTIEIRSGYVWTPVVPIGYQQKPDKLFLHGIFVAEQGRNG</sequence>
<dbReference type="AlphaFoldDB" id="A0A8H6FDV2"/>
<dbReference type="RefSeq" id="XP_037153299.1">
    <property type="nucleotide sequence ID" value="XM_037301665.1"/>
</dbReference>
<evidence type="ECO:0008006" key="3">
    <source>
        <dbReference type="Google" id="ProtNLM"/>
    </source>
</evidence>
<reference evidence="1 2" key="1">
    <citation type="journal article" date="2020" name="Genomics">
        <title>Complete, high-quality genomes from long-read metagenomic sequencing of two wolf lichen thalli reveals enigmatic genome architecture.</title>
        <authorList>
            <person name="McKenzie S.K."/>
            <person name="Walston R.F."/>
            <person name="Allen J.L."/>
        </authorList>
    </citation>
    <scope>NUCLEOTIDE SEQUENCE [LARGE SCALE GENOMIC DNA]</scope>
    <source>
        <strain evidence="1">WasteWater1</strain>
    </source>
</reference>
<dbReference type="GeneID" id="59339204"/>
<comment type="caution">
    <text evidence="1">The sequence shown here is derived from an EMBL/GenBank/DDBJ whole genome shotgun (WGS) entry which is preliminary data.</text>
</comment>
<evidence type="ECO:0000313" key="2">
    <source>
        <dbReference type="Proteomes" id="UP000593566"/>
    </source>
</evidence>
<dbReference type="Proteomes" id="UP000593566">
    <property type="component" value="Unassembled WGS sequence"/>
</dbReference>
<dbReference type="InterPro" id="IPR038883">
    <property type="entry name" value="AN11006-like"/>
</dbReference>